<keyword evidence="5" id="KW-1185">Reference proteome</keyword>
<dbReference type="InterPro" id="IPR016181">
    <property type="entry name" value="Acyl_CoA_acyltransferase"/>
</dbReference>
<dbReference type="InterPro" id="IPR000182">
    <property type="entry name" value="GNAT_dom"/>
</dbReference>
<feature type="domain" description="N-acetyltransferase" evidence="3">
    <location>
        <begin position="2"/>
        <end position="147"/>
    </location>
</feature>
<protein>
    <submittedName>
        <fullName evidence="4">GNAT family N-acetyltransferase</fullName>
    </submittedName>
</protein>
<dbReference type="RefSeq" id="WP_028529634.1">
    <property type="nucleotide sequence ID" value="NZ_CABLBR010000029.1"/>
</dbReference>
<keyword evidence="2" id="KW-0012">Acyltransferase</keyword>
<reference evidence="4" key="1">
    <citation type="journal article" date="2022" name="Cell">
        <title>Design, construction, and in vivo augmentation of a complex gut microbiome.</title>
        <authorList>
            <person name="Cheng A.G."/>
            <person name="Ho P.Y."/>
            <person name="Aranda-Diaz A."/>
            <person name="Jain S."/>
            <person name="Yu F.B."/>
            <person name="Meng X."/>
            <person name="Wang M."/>
            <person name="Iakiviak M."/>
            <person name="Nagashima K."/>
            <person name="Zhao A."/>
            <person name="Murugkar P."/>
            <person name="Patil A."/>
            <person name="Atabakhsh K."/>
            <person name="Weakley A."/>
            <person name="Yan J."/>
            <person name="Brumbaugh A.R."/>
            <person name="Higginbottom S."/>
            <person name="Dimas A."/>
            <person name="Shiver A.L."/>
            <person name="Deutschbauer A."/>
            <person name="Neff N."/>
            <person name="Sonnenburg J.L."/>
            <person name="Huang K.C."/>
            <person name="Fischbach M.A."/>
        </authorList>
    </citation>
    <scope>NUCLEOTIDE SEQUENCE</scope>
    <source>
        <strain evidence="4">DSM 19829</strain>
    </source>
</reference>
<dbReference type="EMBL" id="CP102290">
    <property type="protein sequence ID" value="UWP60049.1"/>
    <property type="molecule type" value="Genomic_DNA"/>
</dbReference>
<name>A0ABY5VIP1_9FIRM</name>
<accession>A0ABY5VIP1</accession>
<dbReference type="SUPFAM" id="SSF55729">
    <property type="entry name" value="Acyl-CoA N-acyltransferases (Nat)"/>
    <property type="match status" value="1"/>
</dbReference>
<organism evidence="4 5">
    <name type="scientific">Ruminococcus gauvreauii</name>
    <dbReference type="NCBI Taxonomy" id="438033"/>
    <lineage>
        <taxon>Bacteria</taxon>
        <taxon>Bacillati</taxon>
        <taxon>Bacillota</taxon>
        <taxon>Clostridia</taxon>
        <taxon>Eubacteriales</taxon>
        <taxon>Oscillospiraceae</taxon>
        <taxon>Ruminococcus</taxon>
    </lineage>
</organism>
<dbReference type="Pfam" id="PF00583">
    <property type="entry name" value="Acetyltransf_1"/>
    <property type="match status" value="1"/>
</dbReference>
<evidence type="ECO:0000256" key="1">
    <source>
        <dbReference type="ARBA" id="ARBA00022679"/>
    </source>
</evidence>
<dbReference type="Proteomes" id="UP001060164">
    <property type="component" value="Chromosome"/>
</dbReference>
<evidence type="ECO:0000313" key="5">
    <source>
        <dbReference type="Proteomes" id="UP001060164"/>
    </source>
</evidence>
<sequence>MLQIREMCAEDEELVLPMVHEFYHSDAVDHTVDDSILRRTFADAVRDGSLLRGVMLLDGERPVGFAYITCFYACETGGVTVMIEEIYLNETCRGKGYGTQFFEWLFDEYPEAKRFRLEVTKSNEGAVRLYEKLGFTFMSYDQMIKDR</sequence>
<dbReference type="Gene3D" id="3.40.630.30">
    <property type="match status" value="1"/>
</dbReference>
<dbReference type="InterPro" id="IPR050680">
    <property type="entry name" value="YpeA/RimI_acetyltransf"/>
</dbReference>
<evidence type="ECO:0000259" key="3">
    <source>
        <dbReference type="PROSITE" id="PS51186"/>
    </source>
</evidence>
<evidence type="ECO:0000313" key="4">
    <source>
        <dbReference type="EMBL" id="UWP60049.1"/>
    </source>
</evidence>
<keyword evidence="1" id="KW-0808">Transferase</keyword>
<proteinExistence type="predicted"/>
<evidence type="ECO:0000256" key="2">
    <source>
        <dbReference type="ARBA" id="ARBA00023315"/>
    </source>
</evidence>
<dbReference type="CDD" id="cd04301">
    <property type="entry name" value="NAT_SF"/>
    <property type="match status" value="1"/>
</dbReference>
<dbReference type="PANTHER" id="PTHR43420">
    <property type="entry name" value="ACETYLTRANSFERASE"/>
    <property type="match status" value="1"/>
</dbReference>
<dbReference type="PROSITE" id="PS51186">
    <property type="entry name" value="GNAT"/>
    <property type="match status" value="1"/>
</dbReference>
<gene>
    <name evidence="4" type="ORF">NQ502_03035</name>
</gene>